<dbReference type="InterPro" id="IPR015500">
    <property type="entry name" value="Peptidase_S8_subtilisin-rel"/>
</dbReference>
<dbReference type="EMBL" id="CP011770">
    <property type="protein sequence ID" value="AKM08974.1"/>
    <property type="molecule type" value="Genomic_DNA"/>
</dbReference>
<dbReference type="GO" id="GO:0006508">
    <property type="term" value="P:proteolysis"/>
    <property type="evidence" value="ECO:0007669"/>
    <property type="project" value="UniProtKB-KW"/>
</dbReference>
<dbReference type="GO" id="GO:0004252">
    <property type="term" value="F:serine-type endopeptidase activity"/>
    <property type="evidence" value="ECO:0007669"/>
    <property type="project" value="UniProtKB-UniRule"/>
</dbReference>
<sequence>MIASPALADHHEEAEKIVVKTQDDLPRFTYKLDRKPSELLAADDATFLAFADRVGADIDGVLAKYEIADHATLRSLLDAKGKIAMMHGDDATVMDTIEQERALEEKPDAKLLNGIREEAMLMAAQTAGATSGEAYEAAYATHLAAAVAPMPWDVVGTNLKGLKRSGLIAGPGLYKGSAISELDPVYEKSGALSSSAANELIYLRYAATRWLPVADETAAVLAKQIAERDVQKPDIWAAREVTLSASDDLTPVHVTIWDSGIDLDLFPGRIYTDANPSDLTDPHGIAFDLVENPAHGDLMPLTDEQAARYPGMLEDMKGLSDLQLSIESAAADAVAARISKLTPEAYEDYFETLSLFGSYSHGTHVAGIAARGNPAIRLSYARITFDWRTIPEKPTEELVRKGAANSKSYIDWMKRNGTRIANLSWGGSPSGWESALEKHGIGKDAEERKAIARKYFEIARDSLYEAMKGAPDILFITSAGNSDSSANFDESLPASFDLPNVLTVGAVDQAGDETNFTSYGATTRVHANGFQVPSYVPGGEIVPFSGTSMSSPNVTNLAAKLLALNPELTTTDLIDLIIEGANKTEDGRRVLINPKKSVELMEAKEG</sequence>
<evidence type="ECO:0000256" key="1">
    <source>
        <dbReference type="ARBA" id="ARBA00011073"/>
    </source>
</evidence>
<evidence type="ECO:0000256" key="5">
    <source>
        <dbReference type="PROSITE-ProRule" id="PRU01240"/>
    </source>
</evidence>
<evidence type="ECO:0000313" key="7">
    <source>
        <dbReference type="EMBL" id="AKM08974.1"/>
    </source>
</evidence>
<feature type="active site" description="Charge relay system" evidence="5">
    <location>
        <position position="548"/>
    </location>
</feature>
<dbReference type="InterPro" id="IPR000209">
    <property type="entry name" value="Peptidase_S8/S53_dom"/>
</dbReference>
<dbReference type="PATRIC" id="fig|1348774.3.peg.356"/>
<feature type="active site" description="Charge relay system" evidence="5">
    <location>
        <position position="361"/>
    </location>
</feature>
<organism evidence="7 8">
    <name type="scientific">Croceicoccus naphthovorans</name>
    <dbReference type="NCBI Taxonomy" id="1348774"/>
    <lineage>
        <taxon>Bacteria</taxon>
        <taxon>Pseudomonadati</taxon>
        <taxon>Pseudomonadota</taxon>
        <taxon>Alphaproteobacteria</taxon>
        <taxon>Sphingomonadales</taxon>
        <taxon>Erythrobacteraceae</taxon>
        <taxon>Croceicoccus</taxon>
    </lineage>
</organism>
<keyword evidence="2 5" id="KW-0645">Protease</keyword>
<evidence type="ECO:0000259" key="6">
    <source>
        <dbReference type="Pfam" id="PF00082"/>
    </source>
</evidence>
<dbReference type="AlphaFoldDB" id="A0A0G3XED4"/>
<gene>
    <name evidence="7" type="ORF">AB433_01685</name>
</gene>
<dbReference type="PROSITE" id="PS51892">
    <property type="entry name" value="SUBTILASE"/>
    <property type="match status" value="1"/>
</dbReference>
<dbReference type="Pfam" id="PF00082">
    <property type="entry name" value="Peptidase_S8"/>
    <property type="match status" value="1"/>
</dbReference>
<dbReference type="PRINTS" id="PR00723">
    <property type="entry name" value="SUBTILISIN"/>
</dbReference>
<dbReference type="InterPro" id="IPR036852">
    <property type="entry name" value="Peptidase_S8/S53_dom_sf"/>
</dbReference>
<protein>
    <recommendedName>
        <fullName evidence="6">Peptidase S8/S53 domain-containing protein</fullName>
    </recommendedName>
</protein>
<dbReference type="Gene3D" id="3.40.50.200">
    <property type="entry name" value="Peptidase S8/S53 domain"/>
    <property type="match status" value="1"/>
</dbReference>
<dbReference type="KEGG" id="cna:AB433_01685"/>
<keyword evidence="4 5" id="KW-0720">Serine protease</keyword>
<evidence type="ECO:0000256" key="4">
    <source>
        <dbReference type="ARBA" id="ARBA00022825"/>
    </source>
</evidence>
<evidence type="ECO:0000256" key="2">
    <source>
        <dbReference type="ARBA" id="ARBA00022670"/>
    </source>
</evidence>
<evidence type="ECO:0000313" key="8">
    <source>
        <dbReference type="Proteomes" id="UP000035287"/>
    </source>
</evidence>
<comment type="similarity">
    <text evidence="1 5">Belongs to the peptidase S8 family.</text>
</comment>
<reference evidence="7 8" key="1">
    <citation type="submission" date="2015-06" db="EMBL/GenBank/DDBJ databases">
        <authorList>
            <person name="Zeng Y."/>
            <person name="Huang Y."/>
        </authorList>
    </citation>
    <scope>NUCLEOTIDE SEQUENCE [LARGE SCALE GENOMIC DNA]</scope>
    <source>
        <strain evidence="7 8">PQ-2</strain>
    </source>
</reference>
<keyword evidence="3 5" id="KW-0378">Hydrolase</keyword>
<dbReference type="PANTHER" id="PTHR43806:SF11">
    <property type="entry name" value="CEREVISIN-RELATED"/>
    <property type="match status" value="1"/>
</dbReference>
<dbReference type="STRING" id="1348774.AB433_01685"/>
<dbReference type="Proteomes" id="UP000035287">
    <property type="component" value="Chromosome"/>
</dbReference>
<accession>A0A0G3XED4</accession>
<feature type="active site" description="Charge relay system" evidence="5">
    <location>
        <position position="258"/>
    </location>
</feature>
<feature type="domain" description="Peptidase S8/S53" evidence="6">
    <location>
        <begin position="358"/>
        <end position="585"/>
    </location>
</feature>
<keyword evidence="8" id="KW-1185">Reference proteome</keyword>
<dbReference type="InterPro" id="IPR050131">
    <property type="entry name" value="Peptidase_S8_subtilisin-like"/>
</dbReference>
<proteinExistence type="inferred from homology"/>
<name>A0A0G3XED4_9SPHN</name>
<dbReference type="SUPFAM" id="SSF52743">
    <property type="entry name" value="Subtilisin-like"/>
    <property type="match status" value="1"/>
</dbReference>
<evidence type="ECO:0000256" key="3">
    <source>
        <dbReference type="ARBA" id="ARBA00022801"/>
    </source>
</evidence>
<dbReference type="PANTHER" id="PTHR43806">
    <property type="entry name" value="PEPTIDASE S8"/>
    <property type="match status" value="1"/>
</dbReference>